<dbReference type="Gene3D" id="3.80.10.10">
    <property type="entry name" value="Ribonuclease Inhibitor"/>
    <property type="match status" value="2"/>
</dbReference>
<gene>
    <name evidence="1" type="ORF">TPC1_12892</name>
</gene>
<protein>
    <submittedName>
        <fullName evidence="1">Leucine rich repeats-containing protein</fullName>
    </submittedName>
</protein>
<dbReference type="InterPro" id="IPR053139">
    <property type="entry name" value="Surface_bspA-like"/>
</dbReference>
<accession>A0A146KGR9</accession>
<dbReference type="EMBL" id="GDID01002157">
    <property type="protein sequence ID" value="JAP94449.1"/>
    <property type="molecule type" value="Transcribed_RNA"/>
</dbReference>
<evidence type="ECO:0000313" key="1">
    <source>
        <dbReference type="EMBL" id="JAP94449.1"/>
    </source>
</evidence>
<dbReference type="PANTHER" id="PTHR45661">
    <property type="entry name" value="SURFACE ANTIGEN"/>
    <property type="match status" value="1"/>
</dbReference>
<dbReference type="SUPFAM" id="SSF52058">
    <property type="entry name" value="L domain-like"/>
    <property type="match status" value="1"/>
</dbReference>
<reference evidence="1" key="1">
    <citation type="submission" date="2015-07" db="EMBL/GenBank/DDBJ databases">
        <title>Adaptation to a free-living lifestyle via gene acquisitions in the diplomonad Trepomonas sp. PC1.</title>
        <authorList>
            <person name="Xu F."/>
            <person name="Jerlstrom-Hultqvist J."/>
            <person name="Kolisko M."/>
            <person name="Simpson A.G.B."/>
            <person name="Roger A.J."/>
            <person name="Svard S.G."/>
            <person name="Andersson J.O."/>
        </authorList>
    </citation>
    <scope>NUCLEOTIDE SEQUENCE</scope>
    <source>
        <strain evidence="1">PC1</strain>
    </source>
</reference>
<dbReference type="InterPro" id="IPR032675">
    <property type="entry name" value="LRR_dom_sf"/>
</dbReference>
<dbReference type="AlphaFoldDB" id="A0A146KGR9"/>
<organism evidence="1">
    <name type="scientific">Trepomonas sp. PC1</name>
    <dbReference type="NCBI Taxonomy" id="1076344"/>
    <lineage>
        <taxon>Eukaryota</taxon>
        <taxon>Metamonada</taxon>
        <taxon>Diplomonadida</taxon>
        <taxon>Hexamitidae</taxon>
        <taxon>Hexamitinae</taxon>
        <taxon>Trepomonas</taxon>
    </lineage>
</organism>
<feature type="non-terminal residue" evidence="1">
    <location>
        <position position="536"/>
    </location>
</feature>
<proteinExistence type="predicted"/>
<dbReference type="PANTHER" id="PTHR45661:SF3">
    <property type="entry name" value="IG-LIKE DOMAIN-CONTAINING PROTEIN"/>
    <property type="match status" value="1"/>
</dbReference>
<sequence length="536" mass="61943">NEQQLTDLNNENSFVQDGLISIEEILNYYGEEYGQEIIKFLESNQIEDTNIINKRQFHKLQKKLKQYDDLMSLQSKQQFQFDITVGTLFVNEEALPQKLPLYTQSYRSYVKQIVAPKLKVVPDYFMQQFQQIQSIILPSAISIGKFACQNCRCLRVAYCPMAQTIGENCFDGCEALKHTVFNNLLNIGVKAFKNCWLYNLNLSNATVVEKNSLSQVTYLTIGQKTTFQSQKYCNVFNVRDKRFSSSISFKNDLGAVAHCQQTQTIPFDAIQRELTYDNELPFLNQIPRENDALQTFVSNQILCIKHNQLQNAWQKQILKLKKQYSAIYAPNLESLGFLLQNIAIKKNIAMLNIPKVTNFVNCSGLSQLRHITANSLRVVGEYDFNALYSLVELNLPSVEKIGQSTFIDCNSLETVHIPKVGQLYKSFNGCRSLLYVDADMLTKTVESFMNSDLMTIYGPNLQQTQLDQSQIQNQKIQPMRNFLPKSYLKSIKNTQKQIMKKPVFNQLRTRFSEFHKIYRLYDYCLLLVEAETFQTI</sequence>
<name>A0A146KGR9_9EUKA</name>
<feature type="non-terminal residue" evidence="1">
    <location>
        <position position="1"/>
    </location>
</feature>
<dbReference type="Pfam" id="PF13306">
    <property type="entry name" value="LRR_5"/>
    <property type="match status" value="2"/>
</dbReference>
<dbReference type="InterPro" id="IPR026906">
    <property type="entry name" value="LRR_5"/>
</dbReference>